<reference evidence="3 4" key="1">
    <citation type="submission" date="2018-06" db="EMBL/GenBank/DDBJ databases">
        <title>Paenibacillus imtechensis sp. nov.</title>
        <authorList>
            <person name="Pinnaka A.K."/>
            <person name="Singh H."/>
            <person name="Kaur M."/>
        </authorList>
    </citation>
    <scope>NUCLEOTIDE SEQUENCE [LARGE SCALE GENOMIC DNA]</scope>
    <source>
        <strain evidence="3 4">SMB1</strain>
    </source>
</reference>
<keyword evidence="2" id="KW-0472">Membrane</keyword>
<feature type="compositionally biased region" description="Basic residues" evidence="1">
    <location>
        <begin position="1"/>
        <end position="11"/>
    </location>
</feature>
<organism evidence="3 4">
    <name type="scientific">Paenibacillus sambharensis</name>
    <dbReference type="NCBI Taxonomy" id="1803190"/>
    <lineage>
        <taxon>Bacteria</taxon>
        <taxon>Bacillati</taxon>
        <taxon>Bacillota</taxon>
        <taxon>Bacilli</taxon>
        <taxon>Bacillales</taxon>
        <taxon>Paenibacillaceae</taxon>
        <taxon>Paenibacillus</taxon>
    </lineage>
</organism>
<feature type="transmembrane region" description="Helical" evidence="2">
    <location>
        <begin position="46"/>
        <end position="65"/>
    </location>
</feature>
<feature type="compositionally biased region" description="Gly residues" evidence="1">
    <location>
        <begin position="336"/>
        <end position="354"/>
    </location>
</feature>
<name>A0A2W1LTZ8_9BACL</name>
<dbReference type="Proteomes" id="UP000249522">
    <property type="component" value="Unassembled WGS sequence"/>
</dbReference>
<feature type="region of interest" description="Disordered" evidence="1">
    <location>
        <begin position="329"/>
        <end position="361"/>
    </location>
</feature>
<dbReference type="OrthoDB" id="2385264at2"/>
<dbReference type="EMBL" id="QKRB01000046">
    <property type="protein sequence ID" value="PZD94947.1"/>
    <property type="molecule type" value="Genomic_DNA"/>
</dbReference>
<proteinExistence type="predicted"/>
<evidence type="ECO:0000256" key="2">
    <source>
        <dbReference type="SAM" id="Phobius"/>
    </source>
</evidence>
<evidence type="ECO:0000313" key="3">
    <source>
        <dbReference type="EMBL" id="PZD94947.1"/>
    </source>
</evidence>
<evidence type="ECO:0000256" key="1">
    <source>
        <dbReference type="SAM" id="MobiDB-lite"/>
    </source>
</evidence>
<gene>
    <name evidence="3" type="ORF">DNH61_14990</name>
</gene>
<dbReference type="RefSeq" id="WP_111147495.1">
    <property type="nucleotide sequence ID" value="NZ_QKRB01000046.1"/>
</dbReference>
<comment type="caution">
    <text evidence="3">The sequence shown here is derived from an EMBL/GenBank/DDBJ whole genome shotgun (WGS) entry which is preliminary data.</text>
</comment>
<dbReference type="AlphaFoldDB" id="A0A2W1LTZ8"/>
<keyword evidence="4" id="KW-1185">Reference proteome</keyword>
<protein>
    <submittedName>
        <fullName evidence="3">Uncharacterized protein</fullName>
    </submittedName>
</protein>
<keyword evidence="2" id="KW-1133">Transmembrane helix</keyword>
<accession>A0A2W1LTZ8</accession>
<evidence type="ECO:0000313" key="4">
    <source>
        <dbReference type="Proteomes" id="UP000249522"/>
    </source>
</evidence>
<keyword evidence="2" id="KW-0812">Transmembrane</keyword>
<feature type="region of interest" description="Disordered" evidence="1">
    <location>
        <begin position="1"/>
        <end position="27"/>
    </location>
</feature>
<sequence length="770" mass="83738">MDDIRHIRRRNSGGGRNGGRSKRGKEIPRLVKREGRSAFRSVNGSVSLYLVMIASVVLLFMSVLIDYARIAAFERQVESAAYAGVRSVLSAYDETLYSRYGLFGRGGTDSLTILQDSIEDGMLIQREQSFQLLRGKVENLQAFDGDSLGLHPVLRRQILEDMKYKAPADFAMELANRLKPLSSSMKEAKETVQRMDELRKLYDKRQKHLLQALAYQRQAAQEAEQSGIGGLVPSAFSVVSGYASYQSWIASDAAREEGTEPEYEDEIAQYAASARSTASQVGNAGTRFKPEHDRLLGLAAGEVASAKAVNERMKQAAAALSTAAQTSIQSGQSAGSNGGSSGGMGGLTGSGTGVSGNQQDTERLVLPDRWFDEYQTELDEQKTDAGAIQQAASRFQSSVYAAVGGYAASDSGMPVAAASLSSAYTLYSERYLSPGSRLAARERAIRYDQAADDERKALERQAESKMSEARQLLDRVADMQHSEEAAAAFEELKGLYEHNRSLNEQVSAAGEAVELSPSGSARAPAGELDSGGTAAESMSSADQVFGGLSDTMLSIRDELYINEYAVHRFTSLSPDQLGLMPSPAGGGTVSPVPVFAAERQEVEYILYGSHDQKMNLGLAYGEIFTIRLAVRTMEGLIECRSLGHPLLILAAAVVYGIEKTLEDMAELFRDGTTPISKYIPGELRYKDYLRLFLLIHGSEADKLSRMSAVIEHNTGYRLHEIPAAVSGEVKASVRLWFLPGVMRMVGYVSPLQGKVVGNRYETTKTAAWSY</sequence>
<feature type="region of interest" description="Disordered" evidence="1">
    <location>
        <begin position="509"/>
        <end position="535"/>
    </location>
</feature>